<sequence>MHALFEEAGKFLAGRILSETDTSAQVELDTGKRVKVKAAQI</sequence>
<reference evidence="1 2" key="1">
    <citation type="submission" date="2018-09" db="EMBL/GenBank/DDBJ databases">
        <title>Acidovorax cavernicola nov. sp. isolated from Gruta de las Maravillas (Aracena, Spain).</title>
        <authorList>
            <person name="Jurado V."/>
            <person name="Gutierrez-Patricio S."/>
            <person name="Gonzalez-Pimentel J.L."/>
            <person name="Miller A.Z."/>
            <person name="Laiz L."/>
            <person name="Saiz-Jimenez C."/>
        </authorList>
    </citation>
    <scope>NUCLEOTIDE SEQUENCE [LARGE SCALE GENOMIC DNA]</scope>
    <source>
        <strain evidence="1 2">1011MAR4D40.2</strain>
    </source>
</reference>
<dbReference type="EMBL" id="QXMN01000186">
    <property type="protein sequence ID" value="RIX71137.1"/>
    <property type="molecule type" value="Genomic_DNA"/>
</dbReference>
<protein>
    <submittedName>
        <fullName evidence="1">Uncharacterized protein</fullName>
    </submittedName>
</protein>
<dbReference type="Proteomes" id="UP000265619">
    <property type="component" value="Unassembled WGS sequence"/>
</dbReference>
<keyword evidence="2" id="KW-1185">Reference proteome</keyword>
<evidence type="ECO:0000313" key="2">
    <source>
        <dbReference type="Proteomes" id="UP000265619"/>
    </source>
</evidence>
<dbReference type="AlphaFoldDB" id="A0A9X8CY03"/>
<gene>
    <name evidence="1" type="ORF">D3H34_32325</name>
</gene>
<organism evidence="1 2">
    <name type="scientific">Acidovorax cavernicola</name>
    <dbReference type="NCBI Taxonomy" id="1675792"/>
    <lineage>
        <taxon>Bacteria</taxon>
        <taxon>Pseudomonadati</taxon>
        <taxon>Pseudomonadota</taxon>
        <taxon>Betaproteobacteria</taxon>
        <taxon>Burkholderiales</taxon>
        <taxon>Comamonadaceae</taxon>
        <taxon>Acidovorax</taxon>
    </lineage>
</organism>
<name>A0A9X8CY03_9BURK</name>
<evidence type="ECO:0000313" key="1">
    <source>
        <dbReference type="EMBL" id="RIX71137.1"/>
    </source>
</evidence>
<comment type="caution">
    <text evidence="1">The sequence shown here is derived from an EMBL/GenBank/DDBJ whole genome shotgun (WGS) entry which is preliminary data.</text>
</comment>
<proteinExistence type="predicted"/>
<feature type="non-terminal residue" evidence="1">
    <location>
        <position position="41"/>
    </location>
</feature>
<accession>A0A9X8CY03</accession>